<proteinExistence type="predicted"/>
<accession>A0ABV5G3T4</accession>
<dbReference type="EMBL" id="JBHMFI010000001">
    <property type="protein sequence ID" value="MFB9073605.1"/>
    <property type="molecule type" value="Genomic_DNA"/>
</dbReference>
<evidence type="ECO:0000313" key="1">
    <source>
        <dbReference type="EMBL" id="MFB9073605.1"/>
    </source>
</evidence>
<reference evidence="1 2" key="1">
    <citation type="submission" date="2024-09" db="EMBL/GenBank/DDBJ databases">
        <authorList>
            <person name="Sun Q."/>
            <person name="Mori K."/>
        </authorList>
    </citation>
    <scope>NUCLEOTIDE SEQUENCE [LARGE SCALE GENOMIC DNA]</scope>
    <source>
        <strain evidence="1 2">CCM 7609</strain>
    </source>
</reference>
<organism evidence="1 2">
    <name type="scientific">Citricoccus parietis</name>
    <dbReference type="NCBI Taxonomy" id="592307"/>
    <lineage>
        <taxon>Bacteria</taxon>
        <taxon>Bacillati</taxon>
        <taxon>Actinomycetota</taxon>
        <taxon>Actinomycetes</taxon>
        <taxon>Micrococcales</taxon>
        <taxon>Micrococcaceae</taxon>
        <taxon>Citricoccus</taxon>
    </lineage>
</organism>
<name>A0ABV5G3T4_9MICC</name>
<evidence type="ECO:0000313" key="2">
    <source>
        <dbReference type="Proteomes" id="UP001589575"/>
    </source>
</evidence>
<sequence>MPQRRSILSLRRAEHGGCRSGGQCCVCIICHPLQPNEMKSEFKPGLADFRGFGPFSGRISLRPTRRRIP</sequence>
<dbReference type="Proteomes" id="UP001589575">
    <property type="component" value="Unassembled WGS sequence"/>
</dbReference>
<keyword evidence="2" id="KW-1185">Reference proteome</keyword>
<comment type="caution">
    <text evidence="1">The sequence shown here is derived from an EMBL/GenBank/DDBJ whole genome shotgun (WGS) entry which is preliminary data.</text>
</comment>
<gene>
    <name evidence="1" type="ORF">ACFFX0_21355</name>
</gene>
<protein>
    <submittedName>
        <fullName evidence="1">Uncharacterized protein</fullName>
    </submittedName>
</protein>